<dbReference type="InterPro" id="IPR001288">
    <property type="entry name" value="Translation_initiation_fac_3"/>
</dbReference>
<proteinExistence type="inferred from homology"/>
<evidence type="ECO:0000256" key="5">
    <source>
        <dbReference type="HAMAP-Rule" id="MF_00080"/>
    </source>
</evidence>
<gene>
    <name evidence="5" type="primary">infC</name>
    <name evidence="10" type="ORF">AMOR_58030</name>
</gene>
<keyword evidence="2 5" id="KW-0963">Cytoplasm</keyword>
<dbReference type="PANTHER" id="PTHR10938:SF0">
    <property type="entry name" value="TRANSLATION INITIATION FACTOR IF-3, MITOCHONDRIAL"/>
    <property type="match status" value="1"/>
</dbReference>
<dbReference type="EMBL" id="AP025591">
    <property type="protein sequence ID" value="BDG06807.1"/>
    <property type="molecule type" value="Genomic_DNA"/>
</dbReference>
<dbReference type="Proteomes" id="UP001162891">
    <property type="component" value="Chromosome"/>
</dbReference>
<dbReference type="Gene3D" id="3.30.110.10">
    <property type="entry name" value="Translation initiation factor 3 (IF-3), C-terminal domain"/>
    <property type="match status" value="1"/>
</dbReference>
<feature type="domain" description="Translation initiation factor 3 C-terminal" evidence="8">
    <location>
        <begin position="95"/>
        <end position="180"/>
    </location>
</feature>
<evidence type="ECO:0000259" key="9">
    <source>
        <dbReference type="Pfam" id="PF05198"/>
    </source>
</evidence>
<evidence type="ECO:0000256" key="2">
    <source>
        <dbReference type="ARBA" id="ARBA00022490"/>
    </source>
</evidence>
<evidence type="ECO:0000256" key="7">
    <source>
        <dbReference type="SAM" id="MobiDB-lite"/>
    </source>
</evidence>
<feature type="region of interest" description="Disordered" evidence="7">
    <location>
        <begin position="184"/>
        <end position="234"/>
    </location>
</feature>
<reference evidence="11" key="1">
    <citation type="journal article" date="2022" name="Int. J. Syst. Evol. Microbiol.">
        <title>Anaeromyxobacter oryzae sp. nov., Anaeromyxobacter diazotrophicus sp. nov. and Anaeromyxobacter paludicola sp. nov., isolated from paddy soils.</title>
        <authorList>
            <person name="Itoh H."/>
            <person name="Xu Z."/>
            <person name="Mise K."/>
            <person name="Masuda Y."/>
            <person name="Ushijima N."/>
            <person name="Hayakawa C."/>
            <person name="Shiratori Y."/>
            <person name="Senoo K."/>
        </authorList>
    </citation>
    <scope>NUCLEOTIDE SEQUENCE [LARGE SCALE GENOMIC DNA]</scope>
    <source>
        <strain evidence="11">Red232</strain>
    </source>
</reference>
<evidence type="ECO:0000313" key="11">
    <source>
        <dbReference type="Proteomes" id="UP001162891"/>
    </source>
</evidence>
<dbReference type="SUPFAM" id="SSF54364">
    <property type="entry name" value="Translation initiation factor IF3, N-terminal domain"/>
    <property type="match status" value="1"/>
</dbReference>
<name>A0ABN6N0S6_9BACT</name>
<feature type="compositionally biased region" description="Low complexity" evidence="7">
    <location>
        <begin position="193"/>
        <end position="234"/>
    </location>
</feature>
<feature type="domain" description="Translation initiation factor 3 N-terminal" evidence="9">
    <location>
        <begin position="19"/>
        <end position="88"/>
    </location>
</feature>
<comment type="function">
    <text evidence="5">IF-3 binds to the 30S ribosomal subunit and shifts the equilibrium between 70S ribosomes and their 50S and 30S subunits in favor of the free subunits, thus enhancing the availability of 30S subunits on which protein synthesis initiation begins.</text>
</comment>
<dbReference type="Pfam" id="PF05198">
    <property type="entry name" value="IF3_N"/>
    <property type="match status" value="1"/>
</dbReference>
<evidence type="ECO:0000256" key="3">
    <source>
        <dbReference type="ARBA" id="ARBA00022540"/>
    </source>
</evidence>
<dbReference type="Pfam" id="PF00707">
    <property type="entry name" value="IF3_C"/>
    <property type="match status" value="1"/>
</dbReference>
<comment type="subunit">
    <text evidence="5">Monomer.</text>
</comment>
<organism evidence="10 11">
    <name type="scientific">Anaeromyxobacter oryzae</name>
    <dbReference type="NCBI Taxonomy" id="2918170"/>
    <lineage>
        <taxon>Bacteria</taxon>
        <taxon>Pseudomonadati</taxon>
        <taxon>Myxococcota</taxon>
        <taxon>Myxococcia</taxon>
        <taxon>Myxococcales</taxon>
        <taxon>Cystobacterineae</taxon>
        <taxon>Anaeromyxobacteraceae</taxon>
        <taxon>Anaeromyxobacter</taxon>
    </lineage>
</organism>
<feature type="region of interest" description="Disordered" evidence="7">
    <location>
        <begin position="1"/>
        <end position="23"/>
    </location>
</feature>
<evidence type="ECO:0000256" key="4">
    <source>
        <dbReference type="ARBA" id="ARBA00022917"/>
    </source>
</evidence>
<dbReference type="InterPro" id="IPR036787">
    <property type="entry name" value="T_IF-3_N_sf"/>
</dbReference>
<keyword evidence="3 5" id="KW-0396">Initiation factor</keyword>
<dbReference type="RefSeq" id="WP_248357282.1">
    <property type="nucleotide sequence ID" value="NZ_AP025591.1"/>
</dbReference>
<dbReference type="PANTHER" id="PTHR10938">
    <property type="entry name" value="TRANSLATION INITIATION FACTOR IF-3"/>
    <property type="match status" value="1"/>
</dbReference>
<dbReference type="InterPro" id="IPR019815">
    <property type="entry name" value="Translation_initiation_fac_3_C"/>
</dbReference>
<evidence type="ECO:0000259" key="8">
    <source>
        <dbReference type="Pfam" id="PF00707"/>
    </source>
</evidence>
<keyword evidence="4 5" id="KW-0648">Protein biosynthesis</keyword>
<dbReference type="Gene3D" id="3.10.20.80">
    <property type="entry name" value="Translation initiation factor 3 (IF-3), N-terminal domain"/>
    <property type="match status" value="1"/>
</dbReference>
<protein>
    <recommendedName>
        <fullName evidence="5 6">Translation initiation factor IF-3</fullName>
    </recommendedName>
</protein>
<accession>A0ABN6N0S6</accession>
<comment type="similarity">
    <text evidence="1 5">Belongs to the IF-3 family.</text>
</comment>
<dbReference type="HAMAP" id="MF_00080">
    <property type="entry name" value="IF_3"/>
    <property type="match status" value="1"/>
</dbReference>
<sequence>MAIQQRDPRGGGGSRDARTNRRIKAREVRLVGPEGEQLGVLPVEQALARAQELGMDLVEVSPMAKPPVCKIMDYGKFKYLEKKKQNEAKKKQVVVQLKEVKLRPRTEEHDYDVKIKKVREFLGEANKARITVMFRGREMSHRELGQKVLQRIIEDLRDVAVIEAAPRMEGRQMFMILAPNPKMLQSQRDRAKAQAASAPAAAPQPGAPAPAAAAVTPAPAPAPAAAAPEPGGPR</sequence>
<keyword evidence="11" id="KW-1185">Reference proteome</keyword>
<dbReference type="InterPro" id="IPR036788">
    <property type="entry name" value="T_IF-3_C_sf"/>
</dbReference>
<dbReference type="InterPro" id="IPR019814">
    <property type="entry name" value="Translation_initiation_fac_3_N"/>
</dbReference>
<comment type="subcellular location">
    <subcellularLocation>
        <location evidence="5">Cytoplasm</location>
    </subcellularLocation>
</comment>
<evidence type="ECO:0000313" key="10">
    <source>
        <dbReference type="EMBL" id="BDG06807.1"/>
    </source>
</evidence>
<dbReference type="SUPFAM" id="SSF55200">
    <property type="entry name" value="Translation initiation factor IF3, C-terminal domain"/>
    <property type="match status" value="1"/>
</dbReference>
<evidence type="ECO:0000256" key="6">
    <source>
        <dbReference type="NCBIfam" id="TIGR00168"/>
    </source>
</evidence>
<dbReference type="NCBIfam" id="TIGR00168">
    <property type="entry name" value="infC"/>
    <property type="match status" value="1"/>
</dbReference>
<evidence type="ECO:0000256" key="1">
    <source>
        <dbReference type="ARBA" id="ARBA00005439"/>
    </source>
</evidence>